<dbReference type="Gene3D" id="3.40.190.290">
    <property type="match status" value="1"/>
</dbReference>
<organism evidence="6 7">
    <name type="scientific">Alteromonas profundi</name>
    <dbReference type="NCBI Taxonomy" id="2696062"/>
    <lineage>
        <taxon>Bacteria</taxon>
        <taxon>Pseudomonadati</taxon>
        <taxon>Pseudomonadota</taxon>
        <taxon>Gammaproteobacteria</taxon>
        <taxon>Alteromonadales</taxon>
        <taxon>Alteromonadaceae</taxon>
        <taxon>Alteromonas/Salinimonas group</taxon>
        <taxon>Alteromonas</taxon>
    </lineage>
</organism>
<dbReference type="PRINTS" id="PR00039">
    <property type="entry name" value="HTHLYSR"/>
</dbReference>
<dbReference type="RefSeq" id="WP_163083298.1">
    <property type="nucleotide sequence ID" value="NZ_JAAAWN010000001.1"/>
</dbReference>
<dbReference type="Proteomes" id="UP000470213">
    <property type="component" value="Unassembled WGS sequence"/>
</dbReference>
<dbReference type="PANTHER" id="PTHR30537:SF58">
    <property type="entry name" value="HTH-TYPE TRANSCRIPTIONAL REGULATOR PERR"/>
    <property type="match status" value="1"/>
</dbReference>
<dbReference type="PANTHER" id="PTHR30537">
    <property type="entry name" value="HTH-TYPE TRANSCRIPTIONAL REGULATOR"/>
    <property type="match status" value="1"/>
</dbReference>
<dbReference type="Gene3D" id="1.10.10.10">
    <property type="entry name" value="Winged helix-like DNA-binding domain superfamily/Winged helix DNA-binding domain"/>
    <property type="match status" value="1"/>
</dbReference>
<dbReference type="SUPFAM" id="SSF46785">
    <property type="entry name" value="Winged helix' DNA-binding domain"/>
    <property type="match status" value="1"/>
</dbReference>
<dbReference type="InterPro" id="IPR036388">
    <property type="entry name" value="WH-like_DNA-bd_sf"/>
</dbReference>
<dbReference type="AlphaFoldDB" id="A0A7X5RJJ8"/>
<name>A0A7X5RJJ8_9ALTE</name>
<dbReference type="InterPro" id="IPR000847">
    <property type="entry name" value="LysR_HTH_N"/>
</dbReference>
<protein>
    <submittedName>
        <fullName evidence="6">LysR family transcriptional regulator</fullName>
    </submittedName>
</protein>
<evidence type="ECO:0000256" key="1">
    <source>
        <dbReference type="ARBA" id="ARBA00009437"/>
    </source>
</evidence>
<evidence type="ECO:0000259" key="5">
    <source>
        <dbReference type="PROSITE" id="PS50931"/>
    </source>
</evidence>
<dbReference type="PROSITE" id="PS50931">
    <property type="entry name" value="HTH_LYSR"/>
    <property type="match status" value="1"/>
</dbReference>
<keyword evidence="2" id="KW-0805">Transcription regulation</keyword>
<reference evidence="6 7" key="1">
    <citation type="submission" date="2020-01" db="EMBL/GenBank/DDBJ databases">
        <authorList>
            <person name="Chen J."/>
            <person name="Zhu S."/>
            <person name="Yang J."/>
        </authorList>
    </citation>
    <scope>NUCLEOTIDE SEQUENCE [LARGE SCALE GENOMIC DNA]</scope>
    <source>
        <strain evidence="6 7">345S023</strain>
    </source>
</reference>
<evidence type="ECO:0000256" key="4">
    <source>
        <dbReference type="ARBA" id="ARBA00023163"/>
    </source>
</evidence>
<gene>
    <name evidence="6" type="ORF">GTH32_00625</name>
</gene>
<evidence type="ECO:0000313" key="7">
    <source>
        <dbReference type="Proteomes" id="UP000470213"/>
    </source>
</evidence>
<sequence length="299" mass="34303">MLPNLNTLRVFESVARYQNFRLAAEELHLTQSAVAQRIRQLESDLDIVLFIRQARGLELTEAGLKYQHSIKTALTIINEATRAITQTPQHLVVSVPPSLGAKWLLPRMNEINDTFPHIELRIIASEKKTHFGTDGADFVIRFSQPPFDSTLHSECLSKINLCALASPTYINKNKKIERLADFAEHRLIEDAHENWGKLSKHIALPNASKVLRFEQTSLAIDAALAGQGICISPHMLVEQHLTNGELVLLRRIELSKEQGYFLLYPKNRNFVNDKHLVLRWLKVEMKKMEEKWIDWTRNS</sequence>
<dbReference type="Pfam" id="PF03466">
    <property type="entry name" value="LysR_substrate"/>
    <property type="match status" value="1"/>
</dbReference>
<dbReference type="Pfam" id="PF00126">
    <property type="entry name" value="HTH_1"/>
    <property type="match status" value="1"/>
</dbReference>
<proteinExistence type="inferred from homology"/>
<evidence type="ECO:0000256" key="2">
    <source>
        <dbReference type="ARBA" id="ARBA00023015"/>
    </source>
</evidence>
<evidence type="ECO:0000256" key="3">
    <source>
        <dbReference type="ARBA" id="ARBA00023125"/>
    </source>
</evidence>
<dbReference type="GO" id="GO:0006351">
    <property type="term" value="P:DNA-templated transcription"/>
    <property type="evidence" value="ECO:0007669"/>
    <property type="project" value="TreeGrafter"/>
</dbReference>
<feature type="domain" description="HTH lysR-type" evidence="5">
    <location>
        <begin position="3"/>
        <end position="60"/>
    </location>
</feature>
<accession>A0A7X5RJJ8</accession>
<dbReference type="InterPro" id="IPR005119">
    <property type="entry name" value="LysR_subst-bd"/>
</dbReference>
<dbReference type="EMBL" id="JAAAWN010000001">
    <property type="protein sequence ID" value="NDV89701.1"/>
    <property type="molecule type" value="Genomic_DNA"/>
</dbReference>
<dbReference type="InterPro" id="IPR036390">
    <property type="entry name" value="WH_DNA-bd_sf"/>
</dbReference>
<dbReference type="GO" id="GO:0003700">
    <property type="term" value="F:DNA-binding transcription factor activity"/>
    <property type="evidence" value="ECO:0007669"/>
    <property type="project" value="InterPro"/>
</dbReference>
<keyword evidence="7" id="KW-1185">Reference proteome</keyword>
<dbReference type="SUPFAM" id="SSF53850">
    <property type="entry name" value="Periplasmic binding protein-like II"/>
    <property type="match status" value="1"/>
</dbReference>
<dbReference type="FunFam" id="1.10.10.10:FF:000001">
    <property type="entry name" value="LysR family transcriptional regulator"/>
    <property type="match status" value="1"/>
</dbReference>
<dbReference type="GO" id="GO:0043565">
    <property type="term" value="F:sequence-specific DNA binding"/>
    <property type="evidence" value="ECO:0007669"/>
    <property type="project" value="TreeGrafter"/>
</dbReference>
<dbReference type="InterPro" id="IPR058163">
    <property type="entry name" value="LysR-type_TF_proteobact-type"/>
</dbReference>
<comment type="similarity">
    <text evidence="1">Belongs to the LysR transcriptional regulatory family.</text>
</comment>
<keyword evidence="4" id="KW-0804">Transcription</keyword>
<comment type="caution">
    <text evidence="6">The sequence shown here is derived from an EMBL/GenBank/DDBJ whole genome shotgun (WGS) entry which is preliminary data.</text>
</comment>
<keyword evidence="3" id="KW-0238">DNA-binding</keyword>
<evidence type="ECO:0000313" key="6">
    <source>
        <dbReference type="EMBL" id="NDV89701.1"/>
    </source>
</evidence>